<dbReference type="RefSeq" id="WP_002683246.1">
    <property type="nucleotide sequence ID" value="NZ_CM001795.1"/>
</dbReference>
<protein>
    <recommendedName>
        <fullName evidence="1">Protein CR006 P-loop domain-containing protein</fullName>
    </recommendedName>
</protein>
<dbReference type="Pfam" id="PF13166">
    <property type="entry name" value="AAA_13"/>
    <property type="match status" value="1"/>
</dbReference>
<dbReference type="PATRIC" id="fig|999432.5.peg.568"/>
<dbReference type="Gene3D" id="3.40.50.300">
    <property type="entry name" value="P-loop containing nucleotide triphosphate hydrolases"/>
    <property type="match status" value="1"/>
</dbReference>
<dbReference type="GO" id="GO:0000731">
    <property type="term" value="P:DNA synthesis involved in DNA repair"/>
    <property type="evidence" value="ECO:0007669"/>
    <property type="project" value="TreeGrafter"/>
</dbReference>
<dbReference type="Proteomes" id="UP000011705">
    <property type="component" value="Chromosome"/>
</dbReference>
<dbReference type="GO" id="GO:0006302">
    <property type="term" value="P:double-strand break repair"/>
    <property type="evidence" value="ECO:0007669"/>
    <property type="project" value="TreeGrafter"/>
</dbReference>
<dbReference type="EMBL" id="AGDV01000004">
    <property type="protein sequence ID" value="EMB35407.1"/>
    <property type="molecule type" value="Genomic_DNA"/>
</dbReference>
<name>A0A0E2E8L6_TREDN</name>
<accession>A0A0E2E8L6</accession>
<evidence type="ECO:0000259" key="1">
    <source>
        <dbReference type="Pfam" id="PF13166"/>
    </source>
</evidence>
<dbReference type="PANTHER" id="PTHR32182">
    <property type="entry name" value="DNA REPLICATION AND REPAIR PROTEIN RECF"/>
    <property type="match status" value="1"/>
</dbReference>
<proteinExistence type="predicted"/>
<evidence type="ECO:0000313" key="2">
    <source>
        <dbReference type="EMBL" id="EMB35407.1"/>
    </source>
</evidence>
<dbReference type="PANTHER" id="PTHR32182:SF22">
    <property type="entry name" value="ATP-DEPENDENT ENDONUCLEASE, OLD FAMILY-RELATED"/>
    <property type="match status" value="1"/>
</dbReference>
<organism evidence="2">
    <name type="scientific">Treponema denticola H-22</name>
    <dbReference type="NCBI Taxonomy" id="999432"/>
    <lineage>
        <taxon>Bacteria</taxon>
        <taxon>Pseudomonadati</taxon>
        <taxon>Spirochaetota</taxon>
        <taxon>Spirochaetia</taxon>
        <taxon>Spirochaetales</taxon>
        <taxon>Treponemataceae</taxon>
        <taxon>Treponema</taxon>
    </lineage>
</organism>
<dbReference type="InterPro" id="IPR026866">
    <property type="entry name" value="CR006_AAA"/>
</dbReference>
<comment type="caution">
    <text evidence="2">The sequence shown here is derived from an EMBL/GenBank/DDBJ whole genome shotgun (WGS) entry which is preliminary data.</text>
</comment>
<feature type="domain" description="Protein CR006 P-loop" evidence="1">
    <location>
        <begin position="407"/>
        <end position="509"/>
    </location>
</feature>
<gene>
    <name evidence="2" type="ORF">HMPREF9726_00548</name>
</gene>
<dbReference type="InterPro" id="IPR027417">
    <property type="entry name" value="P-loop_NTPase"/>
</dbReference>
<dbReference type="SUPFAM" id="SSF52540">
    <property type="entry name" value="P-loop containing nucleoside triphosphate hydrolases"/>
    <property type="match status" value="1"/>
</dbReference>
<dbReference type="HOGENOM" id="CLU_384918_0_0_12"/>
<reference evidence="2" key="1">
    <citation type="submission" date="2012-01" db="EMBL/GenBank/DDBJ databases">
        <title>The Genome Sequence of Treponema denticola H-22.</title>
        <authorList>
            <consortium name="The Broad Institute Genome Sequencing Platform"/>
            <person name="Earl A."/>
            <person name="Ward D."/>
            <person name="Feldgarden M."/>
            <person name="Gevers D."/>
            <person name="Blanton J.M."/>
            <person name="Fenno C.J."/>
            <person name="Baranova O.V."/>
            <person name="Mathney J."/>
            <person name="Dewhirst F.E."/>
            <person name="Izard J."/>
            <person name="Young S.K."/>
            <person name="Zeng Q."/>
            <person name="Gargeya S."/>
            <person name="Fitzgerald M."/>
            <person name="Haas B."/>
            <person name="Abouelleil A."/>
            <person name="Alvarado L."/>
            <person name="Arachchi H.M."/>
            <person name="Berlin A."/>
            <person name="Chapman S.B."/>
            <person name="Gearin G."/>
            <person name="Goldberg J."/>
            <person name="Griggs A."/>
            <person name="Gujja S."/>
            <person name="Hansen M."/>
            <person name="Heiman D."/>
            <person name="Howarth C."/>
            <person name="Larimer J."/>
            <person name="Lui A."/>
            <person name="MacDonald P.J.P."/>
            <person name="McCowen C."/>
            <person name="Montmayeur A."/>
            <person name="Murphy C."/>
            <person name="Neiman D."/>
            <person name="Pearson M."/>
            <person name="Priest M."/>
            <person name="Roberts A."/>
            <person name="Saif S."/>
            <person name="Shea T."/>
            <person name="Sisk P."/>
            <person name="Stolte C."/>
            <person name="Sykes S."/>
            <person name="Wortman J."/>
            <person name="Nusbaum C."/>
            <person name="Birren B."/>
        </authorList>
    </citation>
    <scope>NUCLEOTIDE SEQUENCE [LARGE SCALE GENOMIC DNA]</scope>
    <source>
        <strain evidence="2">H-22</strain>
    </source>
</reference>
<sequence length="718" mass="82888">MKIKFDKIIFGNRFCSDFENLSNNNILEFNDNKVCIVYGPNGTGKTSFSSVLRMEDANVDCIMDIDGVPYTKDSPPIFHVIEDQNGRNIIAGSTEDFILGDNIKREYELKKSLDIGFDTLLKTTIINELKNSFGISKKNTPFDDLISNHKILEYVSDIANNRSKGKNINWTDFVNTISSLTLEAVDEAQYPHFAYFVADYKNDHSIIRKFLNISLTTLCREPHYQEIEQTNEAIRILEKYSSLSECIVCDSKIDHETLINKKKNQNKLAIASLSEESKDIIENIIKEITGEDPFLIKESLEAAMLEGTNEKIIEKHAVIDTYKKIFEVKLTNMFINSLATSGLKPILNEYSAITQESPEFENEDIIFIEIFLNDCLERKIKLVRDGEKNLRLLLGDTEFLNRPRNSLSLSNGEQNFLSLAFELMKARKSERELIVLDDPISSFDSIYKNKIAYAILKILNNKKSIILTHNTDLIKLLEHQVQECFELYQLHNRNDAENGFVHIDRHEVKLLLYIHEVLRLLREEIKSEIINEIDFLVSIIPFMRGYCQIIGDIDSKNKLTKLMHGYETEVINITEIYDKIFSDKVISDIHCISVSDILALDVHNAQTIKDTKYPLFSRTLQHTFTYLYLRLAVEKKLTDKYSVNTKDNDMLSKIILSSFKTNSKSDINNRVFFLSRKTLLNEFNHFEMDMNIFQPAIDIQNQVLAKEREDILNKLASL</sequence>
<dbReference type="AlphaFoldDB" id="A0A0E2E8L6"/>